<accession>A0AAD5R896</accession>
<dbReference type="AlphaFoldDB" id="A0AAD5R896"/>
<evidence type="ECO:0000313" key="2">
    <source>
        <dbReference type="Proteomes" id="UP001196413"/>
    </source>
</evidence>
<dbReference type="EMBL" id="JAHQIW010006966">
    <property type="protein sequence ID" value="KAJ1371364.1"/>
    <property type="molecule type" value="Genomic_DNA"/>
</dbReference>
<reference evidence="1" key="1">
    <citation type="submission" date="2021-06" db="EMBL/GenBank/DDBJ databases">
        <title>Parelaphostrongylus tenuis whole genome reference sequence.</title>
        <authorList>
            <person name="Garwood T.J."/>
            <person name="Larsen P.A."/>
            <person name="Fountain-Jones N.M."/>
            <person name="Garbe J.R."/>
            <person name="Macchietto M.G."/>
            <person name="Kania S.A."/>
            <person name="Gerhold R.W."/>
            <person name="Richards J.E."/>
            <person name="Wolf T.M."/>
        </authorList>
    </citation>
    <scope>NUCLEOTIDE SEQUENCE</scope>
    <source>
        <strain evidence="1">MNPRO001-30</strain>
        <tissue evidence="1">Meninges</tissue>
    </source>
</reference>
<protein>
    <submittedName>
        <fullName evidence="1">Uncharacterized protein</fullName>
    </submittedName>
</protein>
<gene>
    <name evidence="1" type="ORF">KIN20_033307</name>
</gene>
<dbReference type="Proteomes" id="UP001196413">
    <property type="component" value="Unassembled WGS sequence"/>
</dbReference>
<comment type="caution">
    <text evidence="1">The sequence shown here is derived from an EMBL/GenBank/DDBJ whole genome shotgun (WGS) entry which is preliminary data.</text>
</comment>
<keyword evidence="2" id="KW-1185">Reference proteome</keyword>
<name>A0AAD5R896_PARTN</name>
<proteinExistence type="predicted"/>
<evidence type="ECO:0000313" key="1">
    <source>
        <dbReference type="EMBL" id="KAJ1371364.1"/>
    </source>
</evidence>
<sequence length="60" mass="6854">MLGLVLQRRLRKSFDELEKVKALPHSAYSPDATPFHYGPVPRSGTFGMDAVKLKRHVRTF</sequence>
<organism evidence="1 2">
    <name type="scientific">Parelaphostrongylus tenuis</name>
    <name type="common">Meningeal worm</name>
    <dbReference type="NCBI Taxonomy" id="148309"/>
    <lineage>
        <taxon>Eukaryota</taxon>
        <taxon>Metazoa</taxon>
        <taxon>Ecdysozoa</taxon>
        <taxon>Nematoda</taxon>
        <taxon>Chromadorea</taxon>
        <taxon>Rhabditida</taxon>
        <taxon>Rhabditina</taxon>
        <taxon>Rhabditomorpha</taxon>
        <taxon>Strongyloidea</taxon>
        <taxon>Metastrongylidae</taxon>
        <taxon>Parelaphostrongylus</taxon>
    </lineage>
</organism>